<dbReference type="InterPro" id="IPR036259">
    <property type="entry name" value="MFS_trans_sf"/>
</dbReference>
<comment type="caution">
    <text evidence="9">The sequence shown here is derived from an EMBL/GenBank/DDBJ whole genome shotgun (WGS) entry which is preliminary data.</text>
</comment>
<feature type="transmembrane region" description="Helical" evidence="7">
    <location>
        <begin position="76"/>
        <end position="95"/>
    </location>
</feature>
<dbReference type="CDD" id="cd06173">
    <property type="entry name" value="MFS_MefA_like"/>
    <property type="match status" value="1"/>
</dbReference>
<dbReference type="InterPro" id="IPR011701">
    <property type="entry name" value="MFS"/>
</dbReference>
<keyword evidence="3" id="KW-1003">Cell membrane</keyword>
<feature type="transmembrane region" description="Helical" evidence="7">
    <location>
        <begin position="257"/>
        <end position="274"/>
    </location>
</feature>
<evidence type="ECO:0000256" key="2">
    <source>
        <dbReference type="ARBA" id="ARBA00022448"/>
    </source>
</evidence>
<evidence type="ECO:0000256" key="5">
    <source>
        <dbReference type="ARBA" id="ARBA00022989"/>
    </source>
</evidence>
<dbReference type="Pfam" id="PF07690">
    <property type="entry name" value="MFS_1"/>
    <property type="match status" value="1"/>
</dbReference>
<keyword evidence="6 7" id="KW-0472">Membrane</keyword>
<feature type="transmembrane region" description="Helical" evidence="7">
    <location>
        <begin position="107"/>
        <end position="133"/>
    </location>
</feature>
<feature type="transmembrane region" description="Helical" evidence="7">
    <location>
        <begin position="170"/>
        <end position="187"/>
    </location>
</feature>
<feature type="transmembrane region" description="Helical" evidence="7">
    <location>
        <begin position="224"/>
        <end position="245"/>
    </location>
</feature>
<evidence type="ECO:0000313" key="9">
    <source>
        <dbReference type="EMBL" id="MFD2170029.1"/>
    </source>
</evidence>
<reference evidence="10" key="1">
    <citation type="journal article" date="2019" name="Int. J. Syst. Evol. Microbiol.">
        <title>The Global Catalogue of Microorganisms (GCM) 10K type strain sequencing project: providing services to taxonomists for standard genome sequencing and annotation.</title>
        <authorList>
            <consortium name="The Broad Institute Genomics Platform"/>
            <consortium name="The Broad Institute Genome Sequencing Center for Infectious Disease"/>
            <person name="Wu L."/>
            <person name="Ma J."/>
        </authorList>
    </citation>
    <scope>NUCLEOTIDE SEQUENCE [LARGE SCALE GENOMIC DNA]</scope>
    <source>
        <strain evidence="10">CGMCC 1.13574</strain>
    </source>
</reference>
<dbReference type="PANTHER" id="PTHR23513:SF6">
    <property type="entry name" value="MAJOR FACILITATOR SUPERFAMILY ASSOCIATED DOMAIN-CONTAINING PROTEIN"/>
    <property type="match status" value="1"/>
</dbReference>
<feature type="transmembrane region" description="Helical" evidence="7">
    <location>
        <begin position="27"/>
        <end position="55"/>
    </location>
</feature>
<comment type="subcellular location">
    <subcellularLocation>
        <location evidence="1">Cell membrane</location>
        <topology evidence="1">Multi-pass membrane protein</topology>
    </subcellularLocation>
</comment>
<feature type="domain" description="Major facilitator superfamily (MFS) profile" evidence="8">
    <location>
        <begin position="10"/>
        <end position="397"/>
    </location>
</feature>
<evidence type="ECO:0000256" key="4">
    <source>
        <dbReference type="ARBA" id="ARBA00022692"/>
    </source>
</evidence>
<dbReference type="PANTHER" id="PTHR23513">
    <property type="entry name" value="INTEGRAL MEMBRANE EFFLUX PROTEIN-RELATED"/>
    <property type="match status" value="1"/>
</dbReference>
<evidence type="ECO:0000256" key="3">
    <source>
        <dbReference type="ARBA" id="ARBA00022475"/>
    </source>
</evidence>
<feature type="transmembrane region" description="Helical" evidence="7">
    <location>
        <begin position="145"/>
        <end position="164"/>
    </location>
</feature>
<name>A0ABW4ZWI8_9BACL</name>
<organism evidence="9 10">
    <name type="scientific">Tumebacillus lipolyticus</name>
    <dbReference type="NCBI Taxonomy" id="1280370"/>
    <lineage>
        <taxon>Bacteria</taxon>
        <taxon>Bacillati</taxon>
        <taxon>Bacillota</taxon>
        <taxon>Bacilli</taxon>
        <taxon>Bacillales</taxon>
        <taxon>Alicyclobacillaceae</taxon>
        <taxon>Tumebacillus</taxon>
    </lineage>
</organism>
<sequence length="417" mass="45773">MQASIWRDRRYVMHALGGFVNNTGNGIYFVALPLMVFALTGSVGAMSIMAICETVPRSLIGLFLAGPLVDRLSRRVVLIAALIFQSICSISIALLNSSGHLEIWMLYVLGAFISTAHEFVRSANFAVVPLMFGERKMEANSGLNAMFRLSMILGPALAGLLLAFTDYSTILWINACTYFGPLLALYWTRIPHESLGGVRTVRQIAVDLRAGLQFLYSHKQMVRMLAGSLFHSLSIGGITTVMIFYLKNSYDLSDETISGYLTLSAVGALLCSLITPRLKHVDRGTLMRCGLIVTTGSIMLLLIPVFWIVPVALVITGMGQIFFSIAYTVSMQDLTPNEMLGRIGSTMRMIEFFSRGLSTSLLGALTARMGVEAAFFGAVIISLLPLLVLSQAAMEKLVRPFRQLHGQKQKGERSEKY</sequence>
<dbReference type="InterPro" id="IPR020846">
    <property type="entry name" value="MFS_dom"/>
</dbReference>
<keyword evidence="2" id="KW-0813">Transport</keyword>
<evidence type="ECO:0000259" key="8">
    <source>
        <dbReference type="PROSITE" id="PS50850"/>
    </source>
</evidence>
<evidence type="ECO:0000256" key="1">
    <source>
        <dbReference type="ARBA" id="ARBA00004651"/>
    </source>
</evidence>
<feature type="transmembrane region" description="Helical" evidence="7">
    <location>
        <begin position="373"/>
        <end position="394"/>
    </location>
</feature>
<keyword evidence="4 7" id="KW-0812">Transmembrane</keyword>
<gene>
    <name evidence="9" type="ORF">ACFSOY_08470</name>
</gene>
<dbReference type="RefSeq" id="WP_386045637.1">
    <property type="nucleotide sequence ID" value="NZ_JBHUIO010000005.1"/>
</dbReference>
<keyword evidence="5 7" id="KW-1133">Transmembrane helix</keyword>
<dbReference type="SUPFAM" id="SSF103473">
    <property type="entry name" value="MFS general substrate transporter"/>
    <property type="match status" value="1"/>
</dbReference>
<proteinExistence type="predicted"/>
<accession>A0ABW4ZWI8</accession>
<dbReference type="EMBL" id="JBHUIO010000005">
    <property type="protein sequence ID" value="MFD2170029.1"/>
    <property type="molecule type" value="Genomic_DNA"/>
</dbReference>
<evidence type="ECO:0000256" key="6">
    <source>
        <dbReference type="ARBA" id="ARBA00023136"/>
    </source>
</evidence>
<evidence type="ECO:0000313" key="10">
    <source>
        <dbReference type="Proteomes" id="UP001597343"/>
    </source>
</evidence>
<evidence type="ECO:0000256" key="7">
    <source>
        <dbReference type="SAM" id="Phobius"/>
    </source>
</evidence>
<dbReference type="PROSITE" id="PS50850">
    <property type="entry name" value="MFS"/>
    <property type="match status" value="1"/>
</dbReference>
<protein>
    <submittedName>
        <fullName evidence="9">MFS transporter</fullName>
    </submittedName>
</protein>
<dbReference type="Proteomes" id="UP001597343">
    <property type="component" value="Unassembled WGS sequence"/>
</dbReference>
<keyword evidence="10" id="KW-1185">Reference proteome</keyword>
<dbReference type="Gene3D" id="1.20.1250.20">
    <property type="entry name" value="MFS general substrate transporter like domains"/>
    <property type="match status" value="1"/>
</dbReference>